<sequence length="449" mass="49035">MKPLASILRIVAVGIALHPTHFSAICFADNIDSAFRAAKSKLVLDLRSSKAEVRSAAITRFKEFPTPDAANTLLLQGSLSKFPDVRRGCFAALRSYANSEVVGKELLTDVLRDLKVEKIEAATAMRMIVLLSSDDPKVKEFAQQAFDQTEKSPAGVQLLVTIVDQLAEMGDSASARSLYHLSDLPLTTSHAGLKRALVQALCKIDEPEAVAKLVQAVTTAEGETRADIERRLIQLSGLKAEDRPDWPGWWQEKQTTFVFPHGAKPEVGLFAKAVANIPSYYGLPLYGSKIVFVIDYSGSMRGAKLDAAKWELQNAIAKLPDGVRFNVLAFNSVVIPWKRELVQSSPESKQEAVRFIIGGDAGAQTASYNALEAALSQDCDAIYFLTDGAPRGSKIDDPQQIVTMIGRRNRVRRATINVIGIGVGNEGNAFDVFLRELAAQNFGAYRRLD</sequence>
<dbReference type="KEGG" id="aagg:ETAA8_30880"/>
<reference evidence="2 3" key="1">
    <citation type="submission" date="2019-02" db="EMBL/GenBank/DDBJ databases">
        <title>Deep-cultivation of Planctomycetes and their phenomic and genomic characterization uncovers novel biology.</title>
        <authorList>
            <person name="Wiegand S."/>
            <person name="Jogler M."/>
            <person name="Boedeker C."/>
            <person name="Pinto D."/>
            <person name="Vollmers J."/>
            <person name="Rivas-Marin E."/>
            <person name="Kohn T."/>
            <person name="Peeters S.H."/>
            <person name="Heuer A."/>
            <person name="Rast P."/>
            <person name="Oberbeckmann S."/>
            <person name="Bunk B."/>
            <person name="Jeske O."/>
            <person name="Meyerdierks A."/>
            <person name="Storesund J.E."/>
            <person name="Kallscheuer N."/>
            <person name="Luecker S."/>
            <person name="Lage O.M."/>
            <person name="Pohl T."/>
            <person name="Merkel B.J."/>
            <person name="Hornburger P."/>
            <person name="Mueller R.-W."/>
            <person name="Bruemmer F."/>
            <person name="Labrenz M."/>
            <person name="Spormann A.M."/>
            <person name="Op den Camp H."/>
            <person name="Overmann J."/>
            <person name="Amann R."/>
            <person name="Jetten M.S.M."/>
            <person name="Mascher T."/>
            <person name="Medema M.H."/>
            <person name="Devos D.P."/>
            <person name="Kaster A.-K."/>
            <person name="Ovreas L."/>
            <person name="Rohde M."/>
            <person name="Galperin M.Y."/>
            <person name="Jogler C."/>
        </authorList>
    </citation>
    <scope>NUCLEOTIDE SEQUENCE [LARGE SCALE GENOMIC DNA]</scope>
    <source>
        <strain evidence="2 3">ETA_A8</strain>
    </source>
</reference>
<dbReference type="InterPro" id="IPR036465">
    <property type="entry name" value="vWFA_dom_sf"/>
</dbReference>
<dbReference type="PROSITE" id="PS50234">
    <property type="entry name" value="VWFA"/>
    <property type="match status" value="1"/>
</dbReference>
<dbReference type="SUPFAM" id="SSF48371">
    <property type="entry name" value="ARM repeat"/>
    <property type="match status" value="1"/>
</dbReference>
<dbReference type="SUPFAM" id="SSF53300">
    <property type="entry name" value="vWA-like"/>
    <property type="match status" value="1"/>
</dbReference>
<dbReference type="Pfam" id="PF13768">
    <property type="entry name" value="VWA_3"/>
    <property type="match status" value="1"/>
</dbReference>
<accession>A0A517YCN0</accession>
<proteinExistence type="predicted"/>
<dbReference type="Gene3D" id="3.40.50.410">
    <property type="entry name" value="von Willebrand factor, type A domain"/>
    <property type="match status" value="1"/>
</dbReference>
<gene>
    <name evidence="2" type="ORF">ETAA8_30880</name>
</gene>
<dbReference type="InterPro" id="IPR002035">
    <property type="entry name" value="VWF_A"/>
</dbReference>
<dbReference type="RefSeq" id="WP_145089549.1">
    <property type="nucleotide sequence ID" value="NZ_CP036274.1"/>
</dbReference>
<dbReference type="OrthoDB" id="246044at2"/>
<dbReference type="PANTHER" id="PTHR10338:SF108">
    <property type="entry name" value="INTER-ALPHA-TRYPSIN INHIBITOR HEAVY CHAIN H4-LIKE PROTEIN"/>
    <property type="match status" value="1"/>
</dbReference>
<feature type="domain" description="VWFA" evidence="1">
    <location>
        <begin position="289"/>
        <end position="449"/>
    </location>
</feature>
<dbReference type="InterPro" id="IPR016024">
    <property type="entry name" value="ARM-type_fold"/>
</dbReference>
<dbReference type="AlphaFoldDB" id="A0A517YCN0"/>
<dbReference type="EMBL" id="CP036274">
    <property type="protein sequence ID" value="QDU27996.1"/>
    <property type="molecule type" value="Genomic_DNA"/>
</dbReference>
<keyword evidence="3" id="KW-1185">Reference proteome</keyword>
<dbReference type="InterPro" id="IPR050934">
    <property type="entry name" value="ITIH"/>
</dbReference>
<dbReference type="PANTHER" id="PTHR10338">
    <property type="entry name" value="INTER-ALPHA-TRYPSIN INHIBITOR HEAVY CHAIN FAMILY MEMBER"/>
    <property type="match status" value="1"/>
</dbReference>
<evidence type="ECO:0000313" key="3">
    <source>
        <dbReference type="Proteomes" id="UP000315017"/>
    </source>
</evidence>
<organism evidence="2 3">
    <name type="scientific">Anatilimnocola aggregata</name>
    <dbReference type="NCBI Taxonomy" id="2528021"/>
    <lineage>
        <taxon>Bacteria</taxon>
        <taxon>Pseudomonadati</taxon>
        <taxon>Planctomycetota</taxon>
        <taxon>Planctomycetia</taxon>
        <taxon>Pirellulales</taxon>
        <taxon>Pirellulaceae</taxon>
        <taxon>Anatilimnocola</taxon>
    </lineage>
</organism>
<evidence type="ECO:0000313" key="2">
    <source>
        <dbReference type="EMBL" id="QDU27996.1"/>
    </source>
</evidence>
<name>A0A517YCN0_9BACT</name>
<protein>
    <submittedName>
        <fullName evidence="2">von Willebrand factor type A domain protein</fullName>
    </submittedName>
</protein>
<dbReference type="Gene3D" id="1.25.10.10">
    <property type="entry name" value="Leucine-rich Repeat Variant"/>
    <property type="match status" value="1"/>
</dbReference>
<dbReference type="SMART" id="SM00327">
    <property type="entry name" value="VWA"/>
    <property type="match status" value="1"/>
</dbReference>
<dbReference type="Proteomes" id="UP000315017">
    <property type="component" value="Chromosome"/>
</dbReference>
<dbReference type="InterPro" id="IPR011989">
    <property type="entry name" value="ARM-like"/>
</dbReference>
<evidence type="ECO:0000259" key="1">
    <source>
        <dbReference type="PROSITE" id="PS50234"/>
    </source>
</evidence>